<reference evidence="2" key="1">
    <citation type="journal article" date="2023" name="G3 (Bethesda)">
        <title>Genome assembly and association tests identify interacting loci associated with vigor, precocity, and sex in interspecific pistachio rootstocks.</title>
        <authorList>
            <person name="Palmer W."/>
            <person name="Jacygrad E."/>
            <person name="Sagayaradj S."/>
            <person name="Cavanaugh K."/>
            <person name="Han R."/>
            <person name="Bertier L."/>
            <person name="Beede B."/>
            <person name="Kafkas S."/>
            <person name="Golino D."/>
            <person name="Preece J."/>
            <person name="Michelmore R."/>
        </authorList>
    </citation>
    <scope>NUCLEOTIDE SEQUENCE [LARGE SCALE GENOMIC DNA]</scope>
</reference>
<dbReference type="Proteomes" id="UP001163603">
    <property type="component" value="Chromosome 4"/>
</dbReference>
<evidence type="ECO:0000313" key="2">
    <source>
        <dbReference type="Proteomes" id="UP001163603"/>
    </source>
</evidence>
<comment type="caution">
    <text evidence="1">The sequence shown here is derived from an EMBL/GenBank/DDBJ whole genome shotgun (WGS) entry which is preliminary data.</text>
</comment>
<protein>
    <submittedName>
        <fullName evidence="1">Uncharacterized protein</fullName>
    </submittedName>
</protein>
<proteinExistence type="predicted"/>
<dbReference type="EMBL" id="CM047739">
    <property type="protein sequence ID" value="KAJ0043222.1"/>
    <property type="molecule type" value="Genomic_DNA"/>
</dbReference>
<sequence length="276" mass="31656">MKNECLILNSGDQCFTKTIRHLSLIDVDTHKINLPSFLSNLGQLRSINSFPIEGKGASQEFIESCISRFKFLRVIRLDKLGIDVLPKRIGDLRHLRYLDISINKIRKLPNSICKLQHLQTLSLLHCEELEGLPKDIRYLINLQIFVVTTKQRFMSKNGVGCLKSLRFLGIYGCTNLEYLFEDIGYLKALRSLYIGNCPSLISLPYGIKYLNSLENLIVDDCEKLNLDLSVGTEGEDNHQDLNIPRAHLRVLFIKKLPQLEELPHGFFKVQQTLCRV</sequence>
<name>A0ACC0YX53_9ROSI</name>
<accession>A0ACC0YX53</accession>
<evidence type="ECO:0000313" key="1">
    <source>
        <dbReference type="EMBL" id="KAJ0043222.1"/>
    </source>
</evidence>
<gene>
    <name evidence="1" type="ORF">Pint_17874</name>
</gene>
<organism evidence="1 2">
    <name type="scientific">Pistacia integerrima</name>
    <dbReference type="NCBI Taxonomy" id="434235"/>
    <lineage>
        <taxon>Eukaryota</taxon>
        <taxon>Viridiplantae</taxon>
        <taxon>Streptophyta</taxon>
        <taxon>Embryophyta</taxon>
        <taxon>Tracheophyta</taxon>
        <taxon>Spermatophyta</taxon>
        <taxon>Magnoliopsida</taxon>
        <taxon>eudicotyledons</taxon>
        <taxon>Gunneridae</taxon>
        <taxon>Pentapetalae</taxon>
        <taxon>rosids</taxon>
        <taxon>malvids</taxon>
        <taxon>Sapindales</taxon>
        <taxon>Anacardiaceae</taxon>
        <taxon>Pistacia</taxon>
    </lineage>
</organism>
<keyword evidence="2" id="KW-1185">Reference proteome</keyword>